<feature type="repeat" description="PPR" evidence="2">
    <location>
        <begin position="383"/>
        <end position="417"/>
    </location>
</feature>
<dbReference type="STRING" id="13333.W1PJQ4"/>
<dbReference type="PROSITE" id="PS51375">
    <property type="entry name" value="PPR"/>
    <property type="match status" value="7"/>
</dbReference>
<dbReference type="Proteomes" id="UP000017836">
    <property type="component" value="Unassembled WGS sequence"/>
</dbReference>
<dbReference type="InterPro" id="IPR046960">
    <property type="entry name" value="PPR_At4g14850-like_plant"/>
</dbReference>
<dbReference type="AlphaFoldDB" id="W1PJQ4"/>
<dbReference type="PANTHER" id="PTHR47926:SF487">
    <property type="entry name" value="REPEAT (TPR)-LIKE SUPERFAMILY PROTEIN, PUTATIVE-RELATED"/>
    <property type="match status" value="1"/>
</dbReference>
<dbReference type="FunFam" id="1.25.40.10:FF:000344">
    <property type="entry name" value="Pentatricopeptide repeat-containing protein"/>
    <property type="match status" value="1"/>
</dbReference>
<dbReference type="Gene3D" id="1.25.40.10">
    <property type="entry name" value="Tetratricopeptide repeat domain"/>
    <property type="match status" value="3"/>
</dbReference>
<feature type="repeat" description="PPR" evidence="2">
    <location>
        <begin position="348"/>
        <end position="382"/>
    </location>
</feature>
<feature type="repeat" description="PPR" evidence="2">
    <location>
        <begin position="146"/>
        <end position="176"/>
    </location>
</feature>
<dbReference type="GO" id="GO:0009451">
    <property type="term" value="P:RNA modification"/>
    <property type="evidence" value="ECO:0007669"/>
    <property type="project" value="InterPro"/>
</dbReference>
<feature type="repeat" description="PPR" evidence="2">
    <location>
        <begin position="247"/>
        <end position="281"/>
    </location>
</feature>
<keyword evidence="4" id="KW-1185">Reference proteome</keyword>
<dbReference type="NCBIfam" id="TIGR00756">
    <property type="entry name" value="PPR"/>
    <property type="match status" value="7"/>
</dbReference>
<dbReference type="HOGENOM" id="CLU_002706_0_2_1"/>
<gene>
    <name evidence="3" type="ORF">AMTR_s00012p00251890</name>
</gene>
<dbReference type="InterPro" id="IPR002885">
    <property type="entry name" value="PPR_rpt"/>
</dbReference>
<feature type="repeat" description="PPR" evidence="2">
    <location>
        <begin position="76"/>
        <end position="110"/>
    </location>
</feature>
<evidence type="ECO:0000256" key="2">
    <source>
        <dbReference type="PROSITE-ProRule" id="PRU00708"/>
    </source>
</evidence>
<feature type="repeat" description="PPR" evidence="2">
    <location>
        <begin position="212"/>
        <end position="246"/>
    </location>
</feature>
<dbReference type="GO" id="GO:0003723">
    <property type="term" value="F:RNA binding"/>
    <property type="evidence" value="ECO:0007669"/>
    <property type="project" value="InterPro"/>
</dbReference>
<keyword evidence="1" id="KW-0677">Repeat</keyword>
<evidence type="ECO:0000256" key="1">
    <source>
        <dbReference type="ARBA" id="ARBA00022737"/>
    </source>
</evidence>
<dbReference type="InterPro" id="IPR011990">
    <property type="entry name" value="TPR-like_helical_dom_sf"/>
</dbReference>
<dbReference type="FunFam" id="1.25.40.10:FF:000144">
    <property type="entry name" value="Pentatricopeptide repeat-containing protein, mitochondrial"/>
    <property type="match status" value="1"/>
</dbReference>
<name>W1PJQ4_AMBTC</name>
<dbReference type="Pfam" id="PF01535">
    <property type="entry name" value="PPR"/>
    <property type="match status" value="1"/>
</dbReference>
<sequence length="428" mass="47524">MMERSVLPTSSLRLYAIYLKTFAQQKALAQGQILHARLLVTNTNNHSLSHHLILCYTHCGRPFEARKVLERTHRPNPLSFSVLIGSCSRLGLFRETLDLYGTMLAQGLEPNRFVYPSVLKACANLGDRAFGESVHRAIEGSVVASDPHVECALVDMYAKCGCIDKGRQVFDKMRKRDLAAWNAMISGYANNGGWMDAWGIYEWMVREGAKADAFTWNSLVSGFSRAGDLKMVFEFIHRMRLQGFEPDVVTWTSMISGSIKARRYHEAFKSFRQMMASGIPPNSATVSAILPACNGPFGIHRGLGIHGYSVVTGHYSDVCVGSALLNMYAKCGYVEESYKVFEEIINKNVVAWNSMIQAFGAHGRGLEAVALFNRMPTEGLVPDHVTWTTVLTACSRAGLLAEGHRLFKEMHSENSGVERGRSWIEGPG</sequence>
<reference evidence="4" key="1">
    <citation type="journal article" date="2013" name="Science">
        <title>The Amborella genome and the evolution of flowering plants.</title>
        <authorList>
            <consortium name="Amborella Genome Project"/>
        </authorList>
    </citation>
    <scope>NUCLEOTIDE SEQUENCE [LARGE SCALE GENOMIC DNA]</scope>
</reference>
<accession>W1PJQ4</accession>
<evidence type="ECO:0000313" key="4">
    <source>
        <dbReference type="Proteomes" id="UP000017836"/>
    </source>
</evidence>
<dbReference type="eggNOG" id="KOG4197">
    <property type="taxonomic scope" value="Eukaryota"/>
</dbReference>
<evidence type="ECO:0000313" key="3">
    <source>
        <dbReference type="EMBL" id="ERN07969.1"/>
    </source>
</evidence>
<dbReference type="PANTHER" id="PTHR47926">
    <property type="entry name" value="PENTATRICOPEPTIDE REPEAT-CONTAINING PROTEIN"/>
    <property type="match status" value="1"/>
</dbReference>
<proteinExistence type="predicted"/>
<protein>
    <recommendedName>
        <fullName evidence="5">Pentacotripeptide-repeat region of PRORP domain-containing protein</fullName>
    </recommendedName>
</protein>
<dbReference type="EMBL" id="KI393609">
    <property type="protein sequence ID" value="ERN07969.1"/>
    <property type="molecule type" value="Genomic_DNA"/>
</dbReference>
<feature type="repeat" description="PPR" evidence="2">
    <location>
        <begin position="177"/>
        <end position="211"/>
    </location>
</feature>
<dbReference type="Pfam" id="PF13041">
    <property type="entry name" value="PPR_2"/>
    <property type="match status" value="3"/>
</dbReference>
<dbReference type="Gramene" id="ERN07969">
    <property type="protein sequence ID" value="ERN07969"/>
    <property type="gene ID" value="AMTR_s00012p00251890"/>
</dbReference>
<dbReference type="OMA" id="IEPDCFV"/>
<organism evidence="3 4">
    <name type="scientific">Amborella trichopoda</name>
    <dbReference type="NCBI Taxonomy" id="13333"/>
    <lineage>
        <taxon>Eukaryota</taxon>
        <taxon>Viridiplantae</taxon>
        <taxon>Streptophyta</taxon>
        <taxon>Embryophyta</taxon>
        <taxon>Tracheophyta</taxon>
        <taxon>Spermatophyta</taxon>
        <taxon>Magnoliopsida</taxon>
        <taxon>Amborellales</taxon>
        <taxon>Amborellaceae</taxon>
        <taxon>Amborella</taxon>
    </lineage>
</organism>
<evidence type="ECO:0008006" key="5">
    <source>
        <dbReference type="Google" id="ProtNLM"/>
    </source>
</evidence>